<dbReference type="InterPro" id="IPR015915">
    <property type="entry name" value="Kelch-typ_b-propeller"/>
</dbReference>
<dbReference type="InterPro" id="IPR006652">
    <property type="entry name" value="Kelch_1"/>
</dbReference>
<name>A0ABQ8T9E3_PERAM</name>
<dbReference type="SMART" id="SM00612">
    <property type="entry name" value="Kelch"/>
    <property type="match status" value="3"/>
</dbReference>
<dbReference type="PANTHER" id="PTHR46344">
    <property type="entry name" value="OS02G0202900 PROTEIN"/>
    <property type="match status" value="1"/>
</dbReference>
<dbReference type="SUPFAM" id="SSF117281">
    <property type="entry name" value="Kelch motif"/>
    <property type="match status" value="1"/>
</dbReference>
<dbReference type="PANTHER" id="PTHR46344:SF27">
    <property type="entry name" value="KELCH REPEAT SUPERFAMILY PROTEIN"/>
    <property type="match status" value="1"/>
</dbReference>
<protein>
    <submittedName>
        <fullName evidence="3">Uncharacterized protein</fullName>
    </submittedName>
</protein>
<keyword evidence="2" id="KW-0677">Repeat</keyword>
<dbReference type="Proteomes" id="UP001148838">
    <property type="component" value="Unassembled WGS sequence"/>
</dbReference>
<sequence>MIYTLVKKFRTTGSVLDKKRTYVLTEEMLDEIGHQLERNPMTSSYCVAQQVGVHSLQYDPKENKWGKVAPMTTRRLGVAVAVLGGFLYAIGGSDGQCPLNTVERYDPRQNKWSPVSPMSTRRKHLGCAVFNNFIYAVGGRDDCMELSSAERYNPHSNTWNPIVAMTSRRSGAALVASLLTVPPMPPNGLLPCNVAKKCHSALIP</sequence>
<evidence type="ECO:0000256" key="1">
    <source>
        <dbReference type="ARBA" id="ARBA00022441"/>
    </source>
</evidence>
<proteinExistence type="predicted"/>
<keyword evidence="4" id="KW-1185">Reference proteome</keyword>
<dbReference type="Gene3D" id="2.120.10.80">
    <property type="entry name" value="Kelch-type beta propeller"/>
    <property type="match status" value="1"/>
</dbReference>
<organism evidence="3 4">
    <name type="scientific">Periplaneta americana</name>
    <name type="common">American cockroach</name>
    <name type="synonym">Blatta americana</name>
    <dbReference type="NCBI Taxonomy" id="6978"/>
    <lineage>
        <taxon>Eukaryota</taxon>
        <taxon>Metazoa</taxon>
        <taxon>Ecdysozoa</taxon>
        <taxon>Arthropoda</taxon>
        <taxon>Hexapoda</taxon>
        <taxon>Insecta</taxon>
        <taxon>Pterygota</taxon>
        <taxon>Neoptera</taxon>
        <taxon>Polyneoptera</taxon>
        <taxon>Dictyoptera</taxon>
        <taxon>Blattodea</taxon>
        <taxon>Blattoidea</taxon>
        <taxon>Blattidae</taxon>
        <taxon>Blattinae</taxon>
        <taxon>Periplaneta</taxon>
    </lineage>
</organism>
<comment type="caution">
    <text evidence="3">The sequence shown here is derived from an EMBL/GenBank/DDBJ whole genome shotgun (WGS) entry which is preliminary data.</text>
</comment>
<evidence type="ECO:0000256" key="2">
    <source>
        <dbReference type="ARBA" id="ARBA00022737"/>
    </source>
</evidence>
<accession>A0ABQ8T9E3</accession>
<evidence type="ECO:0000313" key="3">
    <source>
        <dbReference type="EMBL" id="KAJ4442475.1"/>
    </source>
</evidence>
<evidence type="ECO:0000313" key="4">
    <source>
        <dbReference type="Proteomes" id="UP001148838"/>
    </source>
</evidence>
<reference evidence="3 4" key="1">
    <citation type="journal article" date="2022" name="Allergy">
        <title>Genome assembly and annotation of Periplaneta americana reveal a comprehensive cockroach allergen profile.</title>
        <authorList>
            <person name="Wang L."/>
            <person name="Xiong Q."/>
            <person name="Saelim N."/>
            <person name="Wang L."/>
            <person name="Nong W."/>
            <person name="Wan A.T."/>
            <person name="Shi M."/>
            <person name="Liu X."/>
            <person name="Cao Q."/>
            <person name="Hui J.H.L."/>
            <person name="Sookrung N."/>
            <person name="Leung T.F."/>
            <person name="Tungtrongchitr A."/>
            <person name="Tsui S.K.W."/>
        </authorList>
    </citation>
    <scope>NUCLEOTIDE SEQUENCE [LARGE SCALE GENOMIC DNA]</scope>
    <source>
        <strain evidence="3">PWHHKU_190912</strain>
    </source>
</reference>
<dbReference type="Pfam" id="PF01344">
    <property type="entry name" value="Kelch_1"/>
    <property type="match status" value="2"/>
</dbReference>
<gene>
    <name evidence="3" type="ORF">ANN_04061</name>
</gene>
<dbReference type="EMBL" id="JAJSOF020000013">
    <property type="protein sequence ID" value="KAJ4442475.1"/>
    <property type="molecule type" value="Genomic_DNA"/>
</dbReference>
<keyword evidence="1" id="KW-0880">Kelch repeat</keyword>